<feature type="domain" description="Zn(2)-C6 fungal-type" evidence="3">
    <location>
        <begin position="25"/>
        <end position="56"/>
    </location>
</feature>
<evidence type="ECO:0000313" key="5">
    <source>
        <dbReference type="Proteomes" id="UP000008063"/>
    </source>
</evidence>
<organism evidence="5">
    <name type="scientific">Serpula lacrymans var. lacrymans (strain S7.3)</name>
    <name type="common">Dry rot fungus</name>
    <dbReference type="NCBI Taxonomy" id="936435"/>
    <lineage>
        <taxon>Eukaryota</taxon>
        <taxon>Fungi</taxon>
        <taxon>Dikarya</taxon>
        <taxon>Basidiomycota</taxon>
        <taxon>Agaricomycotina</taxon>
        <taxon>Agaricomycetes</taxon>
        <taxon>Agaricomycetidae</taxon>
        <taxon>Boletales</taxon>
        <taxon>Coniophorineae</taxon>
        <taxon>Serpulaceae</taxon>
        <taxon>Serpula</taxon>
    </lineage>
</organism>
<dbReference type="EMBL" id="GL945480">
    <property type="protein sequence ID" value="EGN98762.1"/>
    <property type="molecule type" value="Genomic_DNA"/>
</dbReference>
<dbReference type="SUPFAM" id="SSF57701">
    <property type="entry name" value="Zn2/Cys6 DNA-binding domain"/>
    <property type="match status" value="1"/>
</dbReference>
<dbReference type="eggNOG" id="ENOG502RX7Y">
    <property type="taxonomic scope" value="Eukaryota"/>
</dbReference>
<dbReference type="PANTHER" id="PTHR37534:SF20">
    <property type="entry name" value="PRO1A C6 ZINK-FINGER PROTEIN"/>
    <property type="match status" value="1"/>
</dbReference>
<feature type="compositionally biased region" description="Low complexity" evidence="2">
    <location>
        <begin position="112"/>
        <end position="130"/>
    </location>
</feature>
<dbReference type="GO" id="GO:0000981">
    <property type="term" value="F:DNA-binding transcription factor activity, RNA polymerase II-specific"/>
    <property type="evidence" value="ECO:0007669"/>
    <property type="project" value="InterPro"/>
</dbReference>
<dbReference type="OrthoDB" id="2682444at2759"/>
<keyword evidence="1" id="KW-0539">Nucleus</keyword>
<protein>
    <recommendedName>
        <fullName evidence="3">Zn(2)-C6 fungal-type domain-containing protein</fullName>
    </recommendedName>
</protein>
<dbReference type="CDD" id="cd00067">
    <property type="entry name" value="GAL4"/>
    <property type="match status" value="1"/>
</dbReference>
<dbReference type="InterPro" id="IPR036864">
    <property type="entry name" value="Zn2-C6_fun-type_DNA-bd_sf"/>
</dbReference>
<dbReference type="PROSITE" id="PS50048">
    <property type="entry name" value="ZN2_CY6_FUNGAL_2"/>
    <property type="match status" value="1"/>
</dbReference>
<proteinExistence type="predicted"/>
<evidence type="ECO:0000256" key="2">
    <source>
        <dbReference type="SAM" id="MobiDB-lite"/>
    </source>
</evidence>
<dbReference type="GO" id="GO:0008270">
    <property type="term" value="F:zinc ion binding"/>
    <property type="evidence" value="ECO:0007669"/>
    <property type="project" value="InterPro"/>
</dbReference>
<dbReference type="InterPro" id="IPR001138">
    <property type="entry name" value="Zn2Cys6_DnaBD"/>
</dbReference>
<dbReference type="AlphaFoldDB" id="F8PXZ9"/>
<dbReference type="HOGENOM" id="CLU_798251_0_0_1"/>
<sequence>MGPSPKQQRRAGAPKAKGAVRAKSGCYTCRIRRKKCDEQADEKGHCQTCVRLQLQCLGFGAKRPEWLRENRNVVELREKIKTFLAAQGKIKGHSGSGPRSSDLEPTILPLTLEHSSSSSSPRTPTLSVSSGDEMHVRSQYHPMRDIHPYAHGTSLHPMQELSPDSPLPPSRGPLYPQDLLLPHYQTSIMTPSLDSWPNNQANSSQLTTYTSPAITSSFSASYNRNDAYFEEEEYPLAASVGVSGDFGHNRFMPRMTANSQDLLLSHYMQNVLKIQYLHADQSIDSIVWRLINESDSARDAACLLSDLHRKSIQRVGTYDDENESQALLQRVQRMPLKKTFTEGDALAG</sequence>
<evidence type="ECO:0000313" key="4">
    <source>
        <dbReference type="EMBL" id="EGN98762.1"/>
    </source>
</evidence>
<dbReference type="Pfam" id="PF00172">
    <property type="entry name" value="Zn_clus"/>
    <property type="match status" value="1"/>
</dbReference>
<dbReference type="SMART" id="SM00066">
    <property type="entry name" value="GAL4"/>
    <property type="match status" value="1"/>
</dbReference>
<dbReference type="PROSITE" id="PS00463">
    <property type="entry name" value="ZN2_CY6_FUNGAL_1"/>
    <property type="match status" value="1"/>
</dbReference>
<dbReference type="PANTHER" id="PTHR37534">
    <property type="entry name" value="TRANSCRIPTIONAL ACTIVATOR PROTEIN UGA3"/>
    <property type="match status" value="1"/>
</dbReference>
<dbReference type="STRING" id="936435.F8PXZ9"/>
<dbReference type="Proteomes" id="UP000008063">
    <property type="component" value="Unassembled WGS sequence"/>
</dbReference>
<dbReference type="Gene3D" id="4.10.240.10">
    <property type="entry name" value="Zn(2)-C6 fungal-type DNA-binding domain"/>
    <property type="match status" value="1"/>
</dbReference>
<reference evidence="5" key="1">
    <citation type="journal article" date="2011" name="Science">
        <title>The plant cell wall-decomposing machinery underlies the functional diversity of forest fungi.</title>
        <authorList>
            <person name="Eastwood D.C."/>
            <person name="Floudas D."/>
            <person name="Binder M."/>
            <person name="Majcherczyk A."/>
            <person name="Schneider P."/>
            <person name="Aerts A."/>
            <person name="Asiegbu F.O."/>
            <person name="Baker S.E."/>
            <person name="Barry K."/>
            <person name="Bendiksby M."/>
            <person name="Blumentritt M."/>
            <person name="Coutinho P.M."/>
            <person name="Cullen D."/>
            <person name="de Vries R.P."/>
            <person name="Gathman A."/>
            <person name="Goodell B."/>
            <person name="Henrissat B."/>
            <person name="Ihrmark K."/>
            <person name="Kauserud H."/>
            <person name="Kohler A."/>
            <person name="LaButti K."/>
            <person name="Lapidus A."/>
            <person name="Lavin J.L."/>
            <person name="Lee Y.-H."/>
            <person name="Lindquist E."/>
            <person name="Lilly W."/>
            <person name="Lucas S."/>
            <person name="Morin E."/>
            <person name="Murat C."/>
            <person name="Oguiza J.A."/>
            <person name="Park J."/>
            <person name="Pisabarro A.G."/>
            <person name="Riley R."/>
            <person name="Rosling A."/>
            <person name="Salamov A."/>
            <person name="Schmidt O."/>
            <person name="Schmutz J."/>
            <person name="Skrede I."/>
            <person name="Stenlid J."/>
            <person name="Wiebenga A."/>
            <person name="Xie X."/>
            <person name="Kuees U."/>
            <person name="Hibbett D.S."/>
            <person name="Hoffmeister D."/>
            <person name="Hoegberg N."/>
            <person name="Martin F."/>
            <person name="Grigoriev I.V."/>
            <person name="Watkinson S.C."/>
        </authorList>
    </citation>
    <scope>NUCLEOTIDE SEQUENCE [LARGE SCALE GENOMIC DNA]</scope>
    <source>
        <strain evidence="5">strain S7.3</strain>
    </source>
</reference>
<name>F8PXZ9_SERL3</name>
<gene>
    <name evidence="4" type="ORF">SERLA73DRAFT_181394</name>
</gene>
<feature type="region of interest" description="Disordered" evidence="2">
    <location>
        <begin position="112"/>
        <end position="133"/>
    </location>
</feature>
<feature type="non-terminal residue" evidence="4">
    <location>
        <position position="348"/>
    </location>
</feature>
<evidence type="ECO:0000259" key="3">
    <source>
        <dbReference type="PROSITE" id="PS50048"/>
    </source>
</evidence>
<feature type="region of interest" description="Disordered" evidence="2">
    <location>
        <begin position="146"/>
        <end position="176"/>
    </location>
</feature>
<keyword evidence="5" id="KW-1185">Reference proteome</keyword>
<dbReference type="InParanoid" id="F8PXZ9"/>
<evidence type="ECO:0000256" key="1">
    <source>
        <dbReference type="ARBA" id="ARBA00023242"/>
    </source>
</evidence>
<accession>F8PXZ9</accession>